<dbReference type="GO" id="GO:0007129">
    <property type="term" value="P:homologous chromosome pairing at meiosis"/>
    <property type="evidence" value="ECO:0007669"/>
    <property type="project" value="TreeGrafter"/>
</dbReference>
<dbReference type="GeneTree" id="ENSGT00980000198806"/>
<evidence type="ECO:0000313" key="2">
    <source>
        <dbReference type="Proteomes" id="UP000018467"/>
    </source>
</evidence>
<accession>A0A3B1IYR0</accession>
<dbReference type="Bgee" id="ENSAMXG00000035952">
    <property type="expression patterns" value="Expressed in testis and 5 other cell types or tissues"/>
</dbReference>
<reference evidence="2" key="1">
    <citation type="submission" date="2013-03" db="EMBL/GenBank/DDBJ databases">
        <authorList>
            <person name="Jeffery W."/>
            <person name="Warren W."/>
            <person name="Wilson R.K."/>
        </authorList>
    </citation>
    <scope>NUCLEOTIDE SEQUENCE</scope>
    <source>
        <strain evidence="2">female</strain>
    </source>
</reference>
<reference evidence="1" key="4">
    <citation type="submission" date="2025-09" db="UniProtKB">
        <authorList>
            <consortium name="Ensembl"/>
        </authorList>
    </citation>
    <scope>IDENTIFICATION</scope>
</reference>
<protein>
    <submittedName>
        <fullName evidence="1">Coiled-coil domain containing 36</fullName>
    </submittedName>
</protein>
<dbReference type="GO" id="GO:0042138">
    <property type="term" value="P:meiotic DNA double-strand break formation"/>
    <property type="evidence" value="ECO:0007669"/>
    <property type="project" value="InterPro"/>
</dbReference>
<keyword evidence="2" id="KW-1185">Reference proteome</keyword>
<dbReference type="PANTHER" id="PTHR35662:SF1">
    <property type="entry name" value="INTERACTOR OF HORMAD1 PROTEIN 1"/>
    <property type="match status" value="1"/>
</dbReference>
<dbReference type="AlphaFoldDB" id="A0A3B1IYR0"/>
<reference evidence="1" key="3">
    <citation type="submission" date="2025-08" db="UniProtKB">
        <authorList>
            <consortium name="Ensembl"/>
        </authorList>
    </citation>
    <scope>IDENTIFICATION</scope>
</reference>
<dbReference type="PANTHER" id="PTHR35662">
    <property type="entry name" value="INTERACTOR OF HORMAD1 PROTEIN 1"/>
    <property type="match status" value="1"/>
</dbReference>
<sequence length="526" mass="58921">MKPNVWNIKEILNIPSTSMAKTGKGGTTSDYCNLSDSQFLFGSQLWPENSQGFSQEMSGPSQEINELKTSSSYHSKPLLFGDGKAANITGGKTLGILDRFEEDKKKAKENEMLINGFRQLHENLENIKRMFVNFVDGSCDITKNVLAEGLNGLRKTIQDDLANIKEIIASQAKMLVSLQNQTNQEMKDSEAKTTVAIKDLSSLMISMQQDLKYLRIEQSNEQSIFGEIQSMLATIITTHSAGDCTRPVRMTDNTVQTSPGLIGKCCAISEEKRCCEGMSLCIGSITRSEERGHCGLCHAKLQSSEELNIGGSFPVLGSVQQKQLLTCTATEKPCCTRSVLTTALTHPVAANTVTANFQRNYVVRAPVHVEPVNNLADVEEKRFRNWTEVPTQTKMPKRGHRSQSYRKKKRALILPQRRQNDMMTSVNIFEDSQYDEDKENRVPLSAFKTVSKKNLPATQHKATAGLTKRNECGQHLNSWSWSQSSKSSDVMVEYKKSEQEMPEQKSNTIVKQRGIWQLFDFMSDSD</sequence>
<dbReference type="Proteomes" id="UP000018467">
    <property type="component" value="Unassembled WGS sequence"/>
</dbReference>
<dbReference type="Pfam" id="PF15771">
    <property type="entry name" value="IHO1"/>
    <property type="match status" value="1"/>
</dbReference>
<dbReference type="GO" id="GO:0000794">
    <property type="term" value="C:condensed nuclear chromosome"/>
    <property type="evidence" value="ECO:0007669"/>
    <property type="project" value="TreeGrafter"/>
</dbReference>
<dbReference type="InParanoid" id="A0A3B1IYR0"/>
<dbReference type="InterPro" id="IPR031529">
    <property type="entry name" value="IHO1"/>
</dbReference>
<dbReference type="Ensembl" id="ENSAMXT00000050749.1">
    <property type="protein sequence ID" value="ENSAMXP00000034269.1"/>
    <property type="gene ID" value="ENSAMXG00000035952.1"/>
</dbReference>
<dbReference type="GO" id="GO:0006310">
    <property type="term" value="P:DNA recombination"/>
    <property type="evidence" value="ECO:0007669"/>
    <property type="project" value="InterPro"/>
</dbReference>
<proteinExistence type="predicted"/>
<organism evidence="1 2">
    <name type="scientific">Astyanax mexicanus</name>
    <name type="common">Blind cave fish</name>
    <name type="synonym">Astyanax fasciatus mexicanus</name>
    <dbReference type="NCBI Taxonomy" id="7994"/>
    <lineage>
        <taxon>Eukaryota</taxon>
        <taxon>Metazoa</taxon>
        <taxon>Chordata</taxon>
        <taxon>Craniata</taxon>
        <taxon>Vertebrata</taxon>
        <taxon>Euteleostomi</taxon>
        <taxon>Actinopterygii</taxon>
        <taxon>Neopterygii</taxon>
        <taxon>Teleostei</taxon>
        <taxon>Ostariophysi</taxon>
        <taxon>Characiformes</taxon>
        <taxon>Characoidei</taxon>
        <taxon>Acestrorhamphidae</taxon>
        <taxon>Acestrorhamphinae</taxon>
        <taxon>Astyanax</taxon>
    </lineage>
</organism>
<name>A0A3B1IYR0_ASTMX</name>
<evidence type="ECO:0000313" key="1">
    <source>
        <dbReference type="Ensembl" id="ENSAMXP00000034269.1"/>
    </source>
</evidence>
<dbReference type="STRING" id="7994.ENSAMXP00000034269"/>
<reference evidence="2" key="2">
    <citation type="journal article" date="2014" name="Nat. Commun.">
        <title>The cavefish genome reveals candidate genes for eye loss.</title>
        <authorList>
            <person name="McGaugh S.E."/>
            <person name="Gross J.B."/>
            <person name="Aken B."/>
            <person name="Blin M."/>
            <person name="Borowsky R."/>
            <person name="Chalopin D."/>
            <person name="Hinaux H."/>
            <person name="Jeffery W.R."/>
            <person name="Keene A."/>
            <person name="Ma L."/>
            <person name="Minx P."/>
            <person name="Murphy D."/>
            <person name="O'Quin K.E."/>
            <person name="Retaux S."/>
            <person name="Rohner N."/>
            <person name="Searle S.M."/>
            <person name="Stahl B.A."/>
            <person name="Tabin C."/>
            <person name="Volff J.N."/>
            <person name="Yoshizawa M."/>
            <person name="Warren W.C."/>
        </authorList>
    </citation>
    <scope>NUCLEOTIDE SEQUENCE [LARGE SCALE GENOMIC DNA]</scope>
    <source>
        <strain evidence="2">female</strain>
    </source>
</reference>